<dbReference type="Gene3D" id="2.80.10.50">
    <property type="match status" value="1"/>
</dbReference>
<evidence type="ECO:0000313" key="4">
    <source>
        <dbReference type="Proteomes" id="UP000275408"/>
    </source>
</evidence>
<name>A0A3M6TET2_POCDA</name>
<dbReference type="AlphaFoldDB" id="A0A3M6TET2"/>
<evidence type="ECO:0000313" key="3">
    <source>
        <dbReference type="EMBL" id="RMX39819.1"/>
    </source>
</evidence>
<dbReference type="PANTHER" id="PTHR11486">
    <property type="entry name" value="FIBROBLAST GROWTH FACTOR"/>
    <property type="match status" value="1"/>
</dbReference>
<comment type="similarity">
    <text evidence="1 2">Belongs to the heparin-binding growth factors family.</text>
</comment>
<reference evidence="3 4" key="1">
    <citation type="journal article" date="2018" name="Sci. Rep.">
        <title>Comparative analysis of the Pocillopora damicornis genome highlights role of immune system in coral evolution.</title>
        <authorList>
            <person name="Cunning R."/>
            <person name="Bay R.A."/>
            <person name="Gillette P."/>
            <person name="Baker A.C."/>
            <person name="Traylor-Knowles N."/>
        </authorList>
    </citation>
    <scope>NUCLEOTIDE SEQUENCE [LARGE SCALE GENOMIC DNA]</scope>
    <source>
        <strain evidence="3">RSMAS</strain>
        <tissue evidence="3">Whole animal</tissue>
    </source>
</reference>
<dbReference type="GO" id="GO:0008083">
    <property type="term" value="F:growth factor activity"/>
    <property type="evidence" value="ECO:0007669"/>
    <property type="project" value="InterPro"/>
</dbReference>
<evidence type="ECO:0000256" key="1">
    <source>
        <dbReference type="ARBA" id="ARBA00007936"/>
    </source>
</evidence>
<dbReference type="InterPro" id="IPR002209">
    <property type="entry name" value="Fibroblast_GF_fam"/>
</dbReference>
<evidence type="ECO:0000256" key="2">
    <source>
        <dbReference type="RuleBase" id="RU049442"/>
    </source>
</evidence>
<dbReference type="Pfam" id="PF00167">
    <property type="entry name" value="FGF"/>
    <property type="match status" value="1"/>
</dbReference>
<comment type="caution">
    <text evidence="3">The sequence shown here is derived from an EMBL/GenBank/DDBJ whole genome shotgun (WGS) entry which is preliminary data.</text>
</comment>
<dbReference type="OMA" id="KTESHRD"/>
<accession>A0A3M6TET2</accession>
<dbReference type="SUPFAM" id="SSF50353">
    <property type="entry name" value="Cytokine"/>
    <property type="match status" value="1"/>
</dbReference>
<dbReference type="PRINTS" id="PR00263">
    <property type="entry name" value="HBGFFGF"/>
</dbReference>
<dbReference type="STRING" id="46731.A0A3M6TET2"/>
<dbReference type="OrthoDB" id="5987799at2759"/>
<dbReference type="CDD" id="cd00058">
    <property type="entry name" value="beta-trefoil_FGF"/>
    <property type="match status" value="1"/>
</dbReference>
<dbReference type="Proteomes" id="UP000275408">
    <property type="component" value="Unassembled WGS sequence"/>
</dbReference>
<sequence>MALLLEQEVFSMDAKLLKAQINEITACRAKEWVRTKSALLQLKAVQWSATKINLNIFSLRDFGVTDEESSITQVKLFSKNNWFLRLQDDGNVSGTREQNNDEVNLQLQSIGKGLIQIYSPAVGRYLAMDSNGRLFSMKSKTDSTIFKHVQGINGFHTFSSHKYYRDTAHDMYIALRKDGLPRKGNKACSLHKGSQFLII</sequence>
<keyword evidence="4" id="KW-1185">Reference proteome</keyword>
<proteinExistence type="inferred from homology"/>
<organism evidence="3 4">
    <name type="scientific">Pocillopora damicornis</name>
    <name type="common">Cauliflower coral</name>
    <name type="synonym">Millepora damicornis</name>
    <dbReference type="NCBI Taxonomy" id="46731"/>
    <lineage>
        <taxon>Eukaryota</taxon>
        <taxon>Metazoa</taxon>
        <taxon>Cnidaria</taxon>
        <taxon>Anthozoa</taxon>
        <taxon>Hexacorallia</taxon>
        <taxon>Scleractinia</taxon>
        <taxon>Astrocoeniina</taxon>
        <taxon>Pocilloporidae</taxon>
        <taxon>Pocillopora</taxon>
    </lineage>
</organism>
<dbReference type="InterPro" id="IPR008996">
    <property type="entry name" value="IL1/FGF"/>
</dbReference>
<dbReference type="SMART" id="SM00442">
    <property type="entry name" value="FGF"/>
    <property type="match status" value="1"/>
</dbReference>
<dbReference type="EMBL" id="RCHS01003781">
    <property type="protein sequence ID" value="RMX39819.1"/>
    <property type="molecule type" value="Genomic_DNA"/>
</dbReference>
<protein>
    <recommendedName>
        <fullName evidence="2">Fibroblast growth factor</fullName>
        <shortName evidence="2">FGF</shortName>
    </recommendedName>
</protein>
<gene>
    <name evidence="3" type="ORF">pdam_00016806</name>
</gene>
<dbReference type="InterPro" id="IPR056378">
    <property type="entry name" value="Let-756-like_FGF"/>
</dbReference>